<sequence>MNKKTLFYTFIMTFVIFFTPIQALATTTNMRAKSNDDIISVQSADTSIVWKLASNDSKTRKIYLSKDQTITVSCTVTSSTAMSRIGIIDLEDTYHVKSIRGGGYCSFTAPSSGTYKIYVKNTSSISLTAVVNYAIE</sequence>
<keyword evidence="1" id="KW-0472">Membrane</keyword>
<keyword evidence="1" id="KW-0812">Transmembrane</keyword>
<evidence type="ECO:0000313" key="3">
    <source>
        <dbReference type="Proteomes" id="UP000461768"/>
    </source>
</evidence>
<feature type="transmembrane region" description="Helical" evidence="1">
    <location>
        <begin position="6"/>
        <end position="25"/>
    </location>
</feature>
<dbReference type="AlphaFoldDB" id="A0A7V7QMQ5"/>
<organism evidence="2 3">
    <name type="scientific">Candidatus Galacturonatibacter soehngenii</name>
    <dbReference type="NCBI Taxonomy" id="2307010"/>
    <lineage>
        <taxon>Bacteria</taxon>
        <taxon>Bacillati</taxon>
        <taxon>Bacillota</taxon>
        <taxon>Clostridia</taxon>
        <taxon>Lachnospirales</taxon>
        <taxon>Lachnospiraceae</taxon>
        <taxon>Candidatus Galacturonatibacter</taxon>
    </lineage>
</organism>
<name>A0A7V7QMQ5_9FIRM</name>
<proteinExistence type="predicted"/>
<dbReference type="RefSeq" id="WP_151143194.1">
    <property type="nucleotide sequence ID" value="NZ_WAGX01000004.1"/>
</dbReference>
<dbReference type="Proteomes" id="UP000461768">
    <property type="component" value="Unassembled WGS sequence"/>
</dbReference>
<evidence type="ECO:0008006" key="4">
    <source>
        <dbReference type="Google" id="ProtNLM"/>
    </source>
</evidence>
<evidence type="ECO:0000313" key="2">
    <source>
        <dbReference type="EMBL" id="KAB1440022.1"/>
    </source>
</evidence>
<accession>A0A7V7QMQ5</accession>
<dbReference type="OrthoDB" id="9995802at2"/>
<evidence type="ECO:0000256" key="1">
    <source>
        <dbReference type="SAM" id="Phobius"/>
    </source>
</evidence>
<dbReference type="Gene3D" id="2.60.120.380">
    <property type="match status" value="1"/>
</dbReference>
<gene>
    <name evidence="2" type="ORF">F7O84_06485</name>
</gene>
<dbReference type="EMBL" id="WAGX01000004">
    <property type="protein sequence ID" value="KAB1440022.1"/>
    <property type="molecule type" value="Genomic_DNA"/>
</dbReference>
<protein>
    <recommendedName>
        <fullName evidence="4">GOLD domain-containing protein</fullName>
    </recommendedName>
</protein>
<keyword evidence="1" id="KW-1133">Transmembrane helix</keyword>
<comment type="caution">
    <text evidence="2">The sequence shown here is derived from an EMBL/GenBank/DDBJ whole genome shotgun (WGS) entry which is preliminary data.</text>
</comment>
<keyword evidence="3" id="KW-1185">Reference proteome</keyword>
<reference evidence="2 3" key="2">
    <citation type="submission" date="2020-02" db="EMBL/GenBank/DDBJ databases">
        <title>Candidatus Galacturonibacter soehngenii shows hetero-acetogenic catabolism of galacturonic acid but lacks a canonical carbon monoxide dehydrogenase/acetyl-CoA synthase complex.</title>
        <authorList>
            <person name="Diender M."/>
            <person name="Stouten G.R."/>
            <person name="Petersen J.F."/>
            <person name="Nielsen P.H."/>
            <person name="Dueholm M.S."/>
            <person name="Pronk J.T."/>
            <person name="Van Loosdrecht M.C.M."/>
        </authorList>
    </citation>
    <scope>NUCLEOTIDE SEQUENCE [LARGE SCALE GENOMIC DNA]</scope>
    <source>
        <strain evidence="2">GalUA</strain>
    </source>
</reference>
<reference evidence="2 3" key="1">
    <citation type="submission" date="2019-09" db="EMBL/GenBank/DDBJ databases">
        <authorList>
            <person name="Valk L.C."/>
        </authorList>
    </citation>
    <scope>NUCLEOTIDE SEQUENCE [LARGE SCALE GENOMIC DNA]</scope>
    <source>
        <strain evidence="2">GalUA</strain>
    </source>
</reference>